<protein>
    <recommendedName>
        <fullName evidence="4">Golgi phosphoprotein 3 GPP34</fullName>
    </recommendedName>
</protein>
<gene>
    <name evidence="2" type="ORF">GCM10009550_64670</name>
</gene>
<sequence>MKVDFTRTGERRYRVGVTRELAAPLVMEPAPGYHDHLPHDLVHFMVECHWGLKDGVYGQLATGGTGLFRTVEQPGKRRSLQRDRKRGARRDTHSGRDIGRSEQLAQAALIAWTTHHSKRPAPEHVLATLAAAAVTEAELAACVDELVPLADRWHSLPVGEPITLTWPWPERR</sequence>
<feature type="compositionally biased region" description="Basic residues" evidence="1">
    <location>
        <begin position="76"/>
        <end position="88"/>
    </location>
</feature>
<name>A0ABN1RVH1_9ACTN</name>
<dbReference type="EMBL" id="BAAAHH010000037">
    <property type="protein sequence ID" value="GAA0965153.1"/>
    <property type="molecule type" value="Genomic_DNA"/>
</dbReference>
<feature type="region of interest" description="Disordered" evidence="1">
    <location>
        <begin position="68"/>
        <end position="99"/>
    </location>
</feature>
<keyword evidence="3" id="KW-1185">Reference proteome</keyword>
<evidence type="ECO:0000256" key="1">
    <source>
        <dbReference type="SAM" id="MobiDB-lite"/>
    </source>
</evidence>
<dbReference type="RefSeq" id="WP_344245305.1">
    <property type="nucleotide sequence ID" value="NZ_BAAAHH010000037.1"/>
</dbReference>
<accession>A0ABN1RVH1</accession>
<feature type="compositionally biased region" description="Basic and acidic residues" evidence="1">
    <location>
        <begin position="89"/>
        <end position="99"/>
    </location>
</feature>
<dbReference type="Proteomes" id="UP001500665">
    <property type="component" value="Unassembled WGS sequence"/>
</dbReference>
<comment type="caution">
    <text evidence="2">The sequence shown here is derived from an EMBL/GenBank/DDBJ whole genome shotgun (WGS) entry which is preliminary data.</text>
</comment>
<evidence type="ECO:0008006" key="4">
    <source>
        <dbReference type="Google" id="ProtNLM"/>
    </source>
</evidence>
<reference evidence="2 3" key="1">
    <citation type="journal article" date="2019" name="Int. J. Syst. Evol. Microbiol.">
        <title>The Global Catalogue of Microorganisms (GCM) 10K type strain sequencing project: providing services to taxonomists for standard genome sequencing and annotation.</title>
        <authorList>
            <consortium name="The Broad Institute Genomics Platform"/>
            <consortium name="The Broad Institute Genome Sequencing Center for Infectious Disease"/>
            <person name="Wu L."/>
            <person name="Ma J."/>
        </authorList>
    </citation>
    <scope>NUCLEOTIDE SEQUENCE [LARGE SCALE GENOMIC DNA]</scope>
    <source>
        <strain evidence="2 3">JCM 10696</strain>
    </source>
</reference>
<organism evidence="2 3">
    <name type="scientific">Actinocorallia libanotica</name>
    <dbReference type="NCBI Taxonomy" id="46162"/>
    <lineage>
        <taxon>Bacteria</taxon>
        <taxon>Bacillati</taxon>
        <taxon>Actinomycetota</taxon>
        <taxon>Actinomycetes</taxon>
        <taxon>Streptosporangiales</taxon>
        <taxon>Thermomonosporaceae</taxon>
        <taxon>Actinocorallia</taxon>
    </lineage>
</organism>
<evidence type="ECO:0000313" key="2">
    <source>
        <dbReference type="EMBL" id="GAA0965153.1"/>
    </source>
</evidence>
<proteinExistence type="predicted"/>
<evidence type="ECO:0000313" key="3">
    <source>
        <dbReference type="Proteomes" id="UP001500665"/>
    </source>
</evidence>